<evidence type="ECO:0000256" key="9">
    <source>
        <dbReference type="ARBA" id="ARBA00022576"/>
    </source>
</evidence>
<evidence type="ECO:0000256" key="19">
    <source>
        <dbReference type="RuleBase" id="RU004519"/>
    </source>
</evidence>
<dbReference type="NCBIfam" id="NF009897">
    <property type="entry name" value="PRK13357.1"/>
    <property type="match status" value="1"/>
</dbReference>
<dbReference type="Gene3D" id="3.20.10.10">
    <property type="entry name" value="D-amino Acid Aminotransferase, subunit A, domain 2"/>
    <property type="match status" value="1"/>
</dbReference>
<dbReference type="PIRSF" id="PIRSF006468">
    <property type="entry name" value="BCAT1"/>
    <property type="match status" value="1"/>
</dbReference>
<keyword evidence="9 18" id="KW-0032">Aminotransferase</keyword>
<dbReference type="Proteomes" id="UP000013165">
    <property type="component" value="Unassembled WGS sequence"/>
</dbReference>
<evidence type="ECO:0000256" key="15">
    <source>
        <dbReference type="PIRSR" id="PIRSR006468-1"/>
    </source>
</evidence>
<comment type="similarity">
    <text evidence="6 16">Belongs to the class-IV pyridoxal-phosphate-dependent aminotransferase family.</text>
</comment>
<keyword evidence="11 17" id="KW-0663">Pyridoxal phosphate</keyword>
<evidence type="ECO:0000256" key="7">
    <source>
        <dbReference type="ARBA" id="ARBA00013053"/>
    </source>
</evidence>
<feature type="modified residue" description="N6-(pyridoxal phosphate)lysine" evidence="15">
    <location>
        <position position="189"/>
    </location>
</feature>
<evidence type="ECO:0000256" key="3">
    <source>
        <dbReference type="ARBA" id="ARBA00004824"/>
    </source>
</evidence>
<name>N6VY58_9GAMM</name>
<comment type="pathway">
    <text evidence="5 19">Amino-acid biosynthesis; L-leucine biosynthesis; L-leucine from 3-methyl-2-oxobutanoate: step 4/4.</text>
</comment>
<evidence type="ECO:0000313" key="21">
    <source>
        <dbReference type="Proteomes" id="UP000013165"/>
    </source>
</evidence>
<evidence type="ECO:0000256" key="14">
    <source>
        <dbReference type="ARBA" id="ARBA00049229"/>
    </source>
</evidence>
<dbReference type="STRING" id="626887.J057_07591"/>
<dbReference type="UniPathway" id="UPA00047">
    <property type="reaction ID" value="UER00058"/>
</dbReference>
<dbReference type="Gene3D" id="3.30.470.10">
    <property type="match status" value="1"/>
</dbReference>
<evidence type="ECO:0000256" key="5">
    <source>
        <dbReference type="ARBA" id="ARBA00005072"/>
    </source>
</evidence>
<dbReference type="GO" id="GO:0052655">
    <property type="term" value="F:L-valine-2-oxoglutarate transaminase activity"/>
    <property type="evidence" value="ECO:0007669"/>
    <property type="project" value="RHEA"/>
</dbReference>
<dbReference type="InterPro" id="IPR036038">
    <property type="entry name" value="Aminotransferase-like"/>
</dbReference>
<comment type="catalytic activity">
    <reaction evidence="12 18">
        <text>L-valine + 2-oxoglutarate = 3-methyl-2-oxobutanoate + L-glutamate</text>
        <dbReference type="Rhea" id="RHEA:24813"/>
        <dbReference type="ChEBI" id="CHEBI:11851"/>
        <dbReference type="ChEBI" id="CHEBI:16810"/>
        <dbReference type="ChEBI" id="CHEBI:29985"/>
        <dbReference type="ChEBI" id="CHEBI:57762"/>
        <dbReference type="EC" id="2.6.1.42"/>
    </reaction>
</comment>
<dbReference type="PANTHER" id="PTHR42825:SF2">
    <property type="entry name" value="BRANCHED-CHAIN-AMINO-ACID AMINOTRANSFERASE 3, CHLOROPLASTIC-RELATED"/>
    <property type="match status" value="1"/>
</dbReference>
<dbReference type="GO" id="GO:0009099">
    <property type="term" value="P:L-valine biosynthetic process"/>
    <property type="evidence" value="ECO:0007669"/>
    <property type="project" value="UniProtKB-UniPathway"/>
</dbReference>
<evidence type="ECO:0000256" key="12">
    <source>
        <dbReference type="ARBA" id="ARBA00048212"/>
    </source>
</evidence>
<comment type="caution">
    <text evidence="20">The sequence shown here is derived from an EMBL/GenBank/DDBJ whole genome shotgun (WGS) entry which is preliminary data.</text>
</comment>
<dbReference type="InterPro" id="IPR005786">
    <property type="entry name" value="B_amino_transII"/>
</dbReference>
<keyword evidence="18" id="KW-0100">Branched-chain amino acid biosynthesis</keyword>
<dbReference type="eggNOG" id="COG0115">
    <property type="taxonomic scope" value="Bacteria"/>
</dbReference>
<dbReference type="UniPathway" id="UPA00048">
    <property type="reaction ID" value="UER00073"/>
</dbReference>
<comment type="pathway">
    <text evidence="4 19">Amino-acid biosynthesis; L-valine biosynthesis; L-valine from pyruvate: step 4/4.</text>
</comment>
<reference evidence="20 21" key="1">
    <citation type="journal article" date="2013" name="Genome Announc.">
        <title>Genome Sequence of the Polycyclic Aromatic Hydrocarbon-Degrading Bacterium Strain Marinobacter nanhaiticus D15-8WT.</title>
        <authorList>
            <person name="Cui Z."/>
            <person name="Gao W."/>
            <person name="Li Q."/>
            <person name="Xu G."/>
            <person name="Zheng L."/>
        </authorList>
    </citation>
    <scope>NUCLEOTIDE SEQUENCE [LARGE SCALE GENOMIC DNA]</scope>
    <source>
        <strain evidence="20 21">D15-8W</strain>
    </source>
</reference>
<evidence type="ECO:0000313" key="20">
    <source>
        <dbReference type="EMBL" id="ENO15195.1"/>
    </source>
</evidence>
<dbReference type="GO" id="GO:0009098">
    <property type="term" value="P:L-leucine biosynthetic process"/>
    <property type="evidence" value="ECO:0007669"/>
    <property type="project" value="UniProtKB-UniPathway"/>
</dbReference>
<dbReference type="UniPathway" id="UPA00049">
    <property type="reaction ID" value="UER00062"/>
</dbReference>
<keyword evidence="21" id="KW-1185">Reference proteome</keyword>
<evidence type="ECO:0000256" key="18">
    <source>
        <dbReference type="RuleBase" id="RU004517"/>
    </source>
</evidence>
<sequence>MEEATLDNPQTTAKPAPFGTVFADTMTVTRYVDGVWSEVESIPVAPLSIHPGAHVLHYASTCFEGLKAFRMPDGDVRIFRLDRHLARLQQSAGLVCLPAPPTDVVEQMVRQTVAESRNILPTPPGALYLRPTLIGTETNIGAAGAASTEAMFYVLASPVGDYFSGGGRPLSILIEDQQMRSAPGFGQAKTGGNYASALRHVIRGRNEQGVDQVLFCPNGDVQETGASNFFLVNDRQLLTKPLDSSFLHGVTRDSVVTLASHLGYEVIERDFTVDDIKDWIKTGEAMLSGTAAVLAGVGKFVHDGREYVVNDGKIGPNTQRLREALVGIQTGTDEDVFGWLS</sequence>
<dbReference type="EMBL" id="APLQ01000011">
    <property type="protein sequence ID" value="ENO15195.1"/>
    <property type="molecule type" value="Genomic_DNA"/>
</dbReference>
<comment type="catalytic activity">
    <reaction evidence="13 18">
        <text>L-isoleucine + 2-oxoglutarate = (S)-3-methyl-2-oxopentanoate + L-glutamate</text>
        <dbReference type="Rhea" id="RHEA:24801"/>
        <dbReference type="ChEBI" id="CHEBI:16810"/>
        <dbReference type="ChEBI" id="CHEBI:29985"/>
        <dbReference type="ChEBI" id="CHEBI:35146"/>
        <dbReference type="ChEBI" id="CHEBI:58045"/>
        <dbReference type="EC" id="2.6.1.42"/>
    </reaction>
</comment>
<evidence type="ECO:0000256" key="4">
    <source>
        <dbReference type="ARBA" id="ARBA00004931"/>
    </source>
</evidence>
<evidence type="ECO:0000256" key="8">
    <source>
        <dbReference type="ARBA" id="ARBA00018179"/>
    </source>
</evidence>
<dbReference type="SUPFAM" id="SSF56752">
    <property type="entry name" value="D-aminoacid aminotransferase-like PLP-dependent enzymes"/>
    <property type="match status" value="1"/>
</dbReference>
<dbReference type="InterPro" id="IPR043131">
    <property type="entry name" value="BCAT-like_N"/>
</dbReference>
<protein>
    <recommendedName>
        <fullName evidence="8 18">Branched-chain-amino-acid aminotransferase</fullName>
        <ecNumber evidence="7 18">2.6.1.42</ecNumber>
    </recommendedName>
</protein>
<dbReference type="OrthoDB" id="9804984at2"/>
<evidence type="ECO:0000256" key="1">
    <source>
        <dbReference type="ARBA" id="ARBA00001933"/>
    </source>
</evidence>
<dbReference type="GO" id="GO:0009097">
    <property type="term" value="P:isoleucine biosynthetic process"/>
    <property type="evidence" value="ECO:0007669"/>
    <property type="project" value="UniProtKB-UniPathway"/>
</dbReference>
<keyword evidence="10 18" id="KW-0808">Transferase</keyword>
<dbReference type="HOGENOM" id="CLU_031922_0_2_6"/>
<comment type="pathway">
    <text evidence="3 19">Amino-acid biosynthesis; L-isoleucine biosynthesis; L-isoleucine from 2-oxobutanoate: step 4/4.</text>
</comment>
<dbReference type="EC" id="2.6.1.42" evidence="7 18"/>
<dbReference type="GO" id="GO:0052654">
    <property type="term" value="F:L-leucine-2-oxoglutarate transaminase activity"/>
    <property type="evidence" value="ECO:0007669"/>
    <property type="project" value="RHEA"/>
</dbReference>
<organism evidence="20 21">
    <name type="scientific">Marinobacter nanhaiticus D15-8W</name>
    <dbReference type="NCBI Taxonomy" id="626887"/>
    <lineage>
        <taxon>Bacteria</taxon>
        <taxon>Pseudomonadati</taxon>
        <taxon>Pseudomonadota</taxon>
        <taxon>Gammaproteobacteria</taxon>
        <taxon>Pseudomonadales</taxon>
        <taxon>Marinobacteraceae</taxon>
        <taxon>Marinobacter</taxon>
    </lineage>
</organism>
<evidence type="ECO:0000256" key="10">
    <source>
        <dbReference type="ARBA" id="ARBA00022679"/>
    </source>
</evidence>
<evidence type="ECO:0000256" key="16">
    <source>
        <dbReference type="RuleBase" id="RU004106"/>
    </source>
</evidence>
<dbReference type="Pfam" id="PF01063">
    <property type="entry name" value="Aminotran_4"/>
    <property type="match status" value="1"/>
</dbReference>
<dbReference type="GO" id="GO:0052656">
    <property type="term" value="F:L-isoleucine-2-oxoglutarate transaminase activity"/>
    <property type="evidence" value="ECO:0007669"/>
    <property type="project" value="RHEA"/>
</dbReference>
<dbReference type="PATRIC" id="fig|626887.3.peg.1509"/>
<evidence type="ECO:0000256" key="2">
    <source>
        <dbReference type="ARBA" id="ARBA00003109"/>
    </source>
</evidence>
<proteinExistence type="inferred from homology"/>
<accession>N6VY58</accession>
<dbReference type="InterPro" id="IPR033939">
    <property type="entry name" value="BCAT_family"/>
</dbReference>
<dbReference type="CDD" id="cd01557">
    <property type="entry name" value="BCAT_beta_family"/>
    <property type="match status" value="1"/>
</dbReference>
<comment type="function">
    <text evidence="2">Acts on leucine, isoleucine and valine.</text>
</comment>
<dbReference type="AlphaFoldDB" id="N6VY58"/>
<dbReference type="PROSITE" id="PS00770">
    <property type="entry name" value="AA_TRANSFER_CLASS_4"/>
    <property type="match status" value="1"/>
</dbReference>
<keyword evidence="18" id="KW-0028">Amino-acid biosynthesis</keyword>
<evidence type="ECO:0000256" key="11">
    <source>
        <dbReference type="ARBA" id="ARBA00022898"/>
    </source>
</evidence>
<comment type="catalytic activity">
    <reaction evidence="14 18">
        <text>L-leucine + 2-oxoglutarate = 4-methyl-2-oxopentanoate + L-glutamate</text>
        <dbReference type="Rhea" id="RHEA:18321"/>
        <dbReference type="ChEBI" id="CHEBI:16810"/>
        <dbReference type="ChEBI" id="CHEBI:17865"/>
        <dbReference type="ChEBI" id="CHEBI:29985"/>
        <dbReference type="ChEBI" id="CHEBI:57427"/>
        <dbReference type="EC" id="2.6.1.42"/>
    </reaction>
</comment>
<dbReference type="InterPro" id="IPR018300">
    <property type="entry name" value="Aminotrans_IV_CS"/>
</dbReference>
<evidence type="ECO:0000256" key="17">
    <source>
        <dbReference type="RuleBase" id="RU004516"/>
    </source>
</evidence>
<dbReference type="InterPro" id="IPR001544">
    <property type="entry name" value="Aminotrans_IV"/>
</dbReference>
<comment type="cofactor">
    <cofactor evidence="1 17">
        <name>pyridoxal 5'-phosphate</name>
        <dbReference type="ChEBI" id="CHEBI:597326"/>
    </cofactor>
</comment>
<dbReference type="PANTHER" id="PTHR42825">
    <property type="entry name" value="AMINO ACID AMINOTRANSFERASE"/>
    <property type="match status" value="1"/>
</dbReference>
<dbReference type="InterPro" id="IPR043132">
    <property type="entry name" value="BCAT-like_C"/>
</dbReference>
<evidence type="ECO:0000256" key="6">
    <source>
        <dbReference type="ARBA" id="ARBA00009320"/>
    </source>
</evidence>
<dbReference type="RefSeq" id="WP_004579491.1">
    <property type="nucleotide sequence ID" value="NZ_AP028878.1"/>
</dbReference>
<evidence type="ECO:0000256" key="13">
    <source>
        <dbReference type="ARBA" id="ARBA00048798"/>
    </source>
</evidence>
<dbReference type="NCBIfam" id="TIGR01123">
    <property type="entry name" value="ilvE_II"/>
    <property type="match status" value="1"/>
</dbReference>
<gene>
    <name evidence="20" type="ORF">J057_07591</name>
</gene>